<evidence type="ECO:0000313" key="2">
    <source>
        <dbReference type="Proteomes" id="UP000191901"/>
    </source>
</evidence>
<evidence type="ECO:0000313" key="1">
    <source>
        <dbReference type="EMBL" id="ASC70305.1"/>
    </source>
</evidence>
<accession>A0A1Z3HJ40</accession>
<reference evidence="1 2" key="1">
    <citation type="journal article" date="2016" name="Biochim. Biophys. Acta">
        <title>Characterization of red-shifted phycobilisomes isolated from the chlorophyll f-containing cyanobacterium Halomicronema hongdechloris.</title>
        <authorList>
            <person name="Li Y."/>
            <person name="Lin Y."/>
            <person name="Garvey C.J."/>
            <person name="Birch D."/>
            <person name="Corkery R.W."/>
            <person name="Loughlin P.C."/>
            <person name="Scheer H."/>
            <person name="Willows R.D."/>
            <person name="Chen M."/>
        </authorList>
    </citation>
    <scope>NUCLEOTIDE SEQUENCE [LARGE SCALE GENOMIC DNA]</scope>
    <source>
        <strain evidence="1 2">C2206</strain>
    </source>
</reference>
<dbReference type="RefSeq" id="WP_187329304.1">
    <property type="nucleotide sequence ID" value="NZ_CP021983.2"/>
</dbReference>
<dbReference type="KEGG" id="hhg:XM38_012420"/>
<gene>
    <name evidence="1" type="ORF">XM38_012420</name>
</gene>
<dbReference type="EMBL" id="CP021983">
    <property type="protein sequence ID" value="ASC70305.1"/>
    <property type="molecule type" value="Genomic_DNA"/>
</dbReference>
<protein>
    <submittedName>
        <fullName evidence="1">Uncharacterized protein</fullName>
    </submittedName>
</protein>
<organism evidence="1 2">
    <name type="scientific">Halomicronema hongdechloris C2206</name>
    <dbReference type="NCBI Taxonomy" id="1641165"/>
    <lineage>
        <taxon>Bacteria</taxon>
        <taxon>Bacillati</taxon>
        <taxon>Cyanobacteriota</taxon>
        <taxon>Cyanophyceae</taxon>
        <taxon>Nodosilineales</taxon>
        <taxon>Nodosilineaceae</taxon>
        <taxon>Halomicronema</taxon>
    </lineage>
</organism>
<proteinExistence type="predicted"/>
<sequence>MTIDCQKQLLREICSEYDLETILDALLEIHDSRDITAYVSAKEYCYE</sequence>
<name>A0A1Z3HJ40_9CYAN</name>
<dbReference type="AlphaFoldDB" id="A0A1Z3HJ40"/>
<dbReference type="Proteomes" id="UP000191901">
    <property type="component" value="Chromosome"/>
</dbReference>
<keyword evidence="2" id="KW-1185">Reference proteome</keyword>